<dbReference type="GO" id="GO:0005634">
    <property type="term" value="C:nucleus"/>
    <property type="evidence" value="ECO:0000318"/>
    <property type="project" value="GO_Central"/>
</dbReference>
<dbReference type="PaxDb" id="4565-Traes_3B_8FF649B07.1"/>
<dbReference type="GeneID" id="123066320"/>
<dbReference type="AlphaFoldDB" id="A0A3B6FZU0"/>
<dbReference type="GO" id="GO:0006355">
    <property type="term" value="P:regulation of DNA-templated transcription"/>
    <property type="evidence" value="ECO:0000318"/>
    <property type="project" value="GO_Central"/>
</dbReference>
<dbReference type="RefSeq" id="XP_044345363.1">
    <property type="nucleotide sequence ID" value="XM_044489428.1"/>
</dbReference>
<dbReference type="Gramene" id="TraesCS3B03G1205600.1">
    <property type="protein sequence ID" value="TraesCS3B03G1205600.1.CDS"/>
    <property type="gene ID" value="TraesCS3B03G1205600"/>
</dbReference>
<dbReference type="Gramene" id="TraesSTA3B03G01735130.1">
    <property type="protein sequence ID" value="TraesSTA3B03G01735130.1"/>
    <property type="gene ID" value="TraesSTA3B03G01735130"/>
</dbReference>
<dbReference type="OrthoDB" id="662869at2759"/>
<dbReference type="Gramene" id="TraesNOR3B03G01770020.1">
    <property type="protein sequence ID" value="TraesNOR3B03G01770020.1"/>
    <property type="gene ID" value="TraesNOR3B03G01770020"/>
</dbReference>
<dbReference type="Proteomes" id="UP000019116">
    <property type="component" value="Chromosome 3B"/>
</dbReference>
<dbReference type="Gramene" id="TraesCS3B02G487400.2">
    <property type="protein sequence ID" value="TraesCS3B02G487400.2"/>
    <property type="gene ID" value="TraesCS3B02G487400"/>
</dbReference>
<dbReference type="GO" id="GO:0003700">
    <property type="term" value="F:DNA-binding transcription factor activity"/>
    <property type="evidence" value="ECO:0000318"/>
    <property type="project" value="GO_Central"/>
</dbReference>
<reference evidence="1" key="2">
    <citation type="submission" date="2018-10" db="UniProtKB">
        <authorList>
            <consortium name="EnsemblPlants"/>
        </authorList>
    </citation>
    <scope>IDENTIFICATION</scope>
</reference>
<reference evidence="1" key="1">
    <citation type="submission" date="2018-08" db="EMBL/GenBank/DDBJ databases">
        <authorList>
            <person name="Rossello M."/>
        </authorList>
    </citation>
    <scope>NUCLEOTIDE SEQUENCE [LARGE SCALE GENOMIC DNA]</scope>
    <source>
        <strain evidence="1">cv. Chinese Spring</strain>
    </source>
</reference>
<gene>
    <name evidence="1" type="primary">LOC123066320</name>
</gene>
<dbReference type="EnsemblPlants" id="TraesCS3B02G487400.2">
    <property type="protein sequence ID" value="TraesCS3B02G487400.2"/>
    <property type="gene ID" value="TraesCS3B02G487400"/>
</dbReference>
<accession>A0A3B6FZU0</accession>
<dbReference type="GO" id="GO:0000976">
    <property type="term" value="F:transcription cis-regulatory region binding"/>
    <property type="evidence" value="ECO:0000318"/>
    <property type="project" value="GO_Central"/>
</dbReference>
<evidence type="ECO:0000313" key="1">
    <source>
        <dbReference type="EnsemblPlants" id="TraesCS3B02G487400.2"/>
    </source>
</evidence>
<dbReference type="Gramene" id="TraesJUL3B03G01760380.1">
    <property type="protein sequence ID" value="TraesJUL3B03G01760380.1"/>
    <property type="gene ID" value="TraesJUL3B03G01760380"/>
</dbReference>
<proteinExistence type="predicted"/>
<dbReference type="Gramene" id="TraesARI3B03G01774890.1">
    <property type="protein sequence ID" value="TraesARI3B03G01774890.1"/>
    <property type="gene ID" value="TraesARI3B03G01774890"/>
</dbReference>
<organism evidence="1">
    <name type="scientific">Triticum aestivum</name>
    <name type="common">Wheat</name>
    <dbReference type="NCBI Taxonomy" id="4565"/>
    <lineage>
        <taxon>Eukaryota</taxon>
        <taxon>Viridiplantae</taxon>
        <taxon>Streptophyta</taxon>
        <taxon>Embryophyta</taxon>
        <taxon>Tracheophyta</taxon>
        <taxon>Spermatophyta</taxon>
        <taxon>Magnoliopsida</taxon>
        <taxon>Liliopsida</taxon>
        <taxon>Poales</taxon>
        <taxon>Poaceae</taxon>
        <taxon>BOP clade</taxon>
        <taxon>Pooideae</taxon>
        <taxon>Triticodae</taxon>
        <taxon>Triticeae</taxon>
        <taxon>Triticinae</taxon>
        <taxon>Triticum</taxon>
    </lineage>
</organism>
<name>A0A3B6FZU0_WHEAT</name>
<keyword evidence="2" id="KW-1185">Reference proteome</keyword>
<evidence type="ECO:0000313" key="2">
    <source>
        <dbReference type="Proteomes" id="UP000019116"/>
    </source>
</evidence>
<protein>
    <submittedName>
        <fullName evidence="1">Uncharacterized protein</fullName>
    </submittedName>
</protein>
<sequence length="268" mass="28849">MARELSKKNLEMVLMQAMMAAKNVRTQHDRLLELRRRLQRHQADADADAKLGEIASDVFKVYYFGLDAGAKMLSVCLKIAVENLAVSTVNIAFALMPGEQLYDALLAQRLPARPTTQAQAIARVDSAILAVMMLGEHHLPRCVECLVGGRAPVRGKPDSSPDRDDDPVAAATEGLAKVGLSDASATAKTGSKPRDTASGRDADKALDYLCRAIRMTTLAIKHIDVVVAVLSRFLDPDELARLAEVTDGAAYLGVEISQPTTSPDPSTD</sequence>